<dbReference type="PRINTS" id="PR00413">
    <property type="entry name" value="HADHALOGNASE"/>
</dbReference>
<dbReference type="HAMAP" id="MF_01681">
    <property type="entry name" value="Salvage_MtnC"/>
    <property type="match status" value="1"/>
</dbReference>
<comment type="catalytic activity">
    <reaction evidence="4">
        <text>5-methylsulfanyl-2,3-dioxopentyl phosphate + H2O = 1,2-dihydroxy-5-(methylsulfanyl)pent-1-en-3-one + phosphate</text>
        <dbReference type="Rhea" id="RHEA:21700"/>
        <dbReference type="ChEBI" id="CHEBI:15377"/>
        <dbReference type="ChEBI" id="CHEBI:43474"/>
        <dbReference type="ChEBI" id="CHEBI:49252"/>
        <dbReference type="ChEBI" id="CHEBI:58828"/>
        <dbReference type="EC" id="3.1.3.77"/>
    </reaction>
</comment>
<dbReference type="SFLD" id="SFLDG01133">
    <property type="entry name" value="C1.5.4:_Enolase-phosphatase_Li"/>
    <property type="match status" value="1"/>
</dbReference>
<name>A0ABY9GWX0_9PSED</name>
<dbReference type="PANTHER" id="PTHR20371:SF1">
    <property type="entry name" value="ENOLASE-PHOSPHATASE E1"/>
    <property type="match status" value="1"/>
</dbReference>
<dbReference type="Proteomes" id="UP001230768">
    <property type="component" value="Chromosome"/>
</dbReference>
<evidence type="ECO:0000256" key="4">
    <source>
        <dbReference type="HAMAP-Rule" id="MF_01681"/>
    </source>
</evidence>
<comment type="pathway">
    <text evidence="4">Amino-acid biosynthesis; L-methionine biosynthesis via salvage pathway; L-methionine from S-methyl-5-thio-alpha-D-ribose 1-phosphate: step 3/6.</text>
</comment>
<keyword evidence="1 4" id="KW-0028">Amino-acid biosynthesis</keyword>
<keyword evidence="2 4" id="KW-0378">Hydrolase</keyword>
<dbReference type="EMBL" id="CP117430">
    <property type="protein sequence ID" value="WLI20296.1"/>
    <property type="molecule type" value="Genomic_DNA"/>
</dbReference>
<dbReference type="Pfam" id="PF00702">
    <property type="entry name" value="Hydrolase"/>
    <property type="match status" value="1"/>
</dbReference>
<sequence>MPIKAILTDIEGTTSAVSFVFDVLFPYAAKHLPDFVRQNAGRADVAEQLAAVRRDGGEPQADVERVIDILLGWIAEDRKATPLKALQGMVWEQGYQAGELKGHVYPDAVEALKRWHQEGFKLFVYSSGSIQAQKLIFGCSDAGDLSPLFSGYFDTTSGPKREAQSYERISQGIGVDASQVLFLSDVVQELDAARAAGMATCGLAREGGELTGHVTVDSFARINPSAL</sequence>
<dbReference type="Gene3D" id="3.40.50.1000">
    <property type="entry name" value="HAD superfamily/HAD-like"/>
    <property type="match status" value="1"/>
</dbReference>
<gene>
    <name evidence="4 5" type="primary">mtnC</name>
    <name evidence="5" type="ORF">PSH88_09775</name>
</gene>
<comment type="similarity">
    <text evidence="4">Belongs to the HAD-like hydrolase superfamily. MasA/MtnC family.</text>
</comment>
<accession>A0ABY9GWX0</accession>
<keyword evidence="4" id="KW-0479">Metal-binding</keyword>
<comment type="pathway">
    <text evidence="4">Amino-acid biosynthesis; L-methionine biosynthesis via salvage pathway; L-methionine from S-methyl-5-thio-alpha-D-ribose 1-phosphate: step 4/6.</text>
</comment>
<dbReference type="InterPro" id="IPR036412">
    <property type="entry name" value="HAD-like_sf"/>
</dbReference>
<dbReference type="CDD" id="cd01629">
    <property type="entry name" value="HAD_EP"/>
    <property type="match status" value="1"/>
</dbReference>
<dbReference type="InterPro" id="IPR006439">
    <property type="entry name" value="HAD-SF_hydro_IA"/>
</dbReference>
<evidence type="ECO:0000256" key="1">
    <source>
        <dbReference type="ARBA" id="ARBA00022605"/>
    </source>
</evidence>
<dbReference type="SFLD" id="SFLDS00003">
    <property type="entry name" value="Haloacid_Dehalogenase"/>
    <property type="match status" value="1"/>
</dbReference>
<evidence type="ECO:0000313" key="5">
    <source>
        <dbReference type="EMBL" id="WLI20296.1"/>
    </source>
</evidence>
<dbReference type="RefSeq" id="WP_305426021.1">
    <property type="nucleotide sequence ID" value="NZ_CP117430.1"/>
</dbReference>
<comment type="function">
    <text evidence="4">Bifunctional enzyme that catalyzes the enolization of 2,3-diketo-5-methylthiopentyl-1-phosphate (DK-MTP-1-P) into the intermediate 2-hydroxy-3-keto-5-methylthiopentenyl-1-phosphate (HK-MTPenyl-1-P), which is then dephosphorylated to form the acireductone 1,2-dihydroxy-3-keto-5-methylthiopentene (DHK-MTPene).</text>
</comment>
<dbReference type="SUPFAM" id="SSF56784">
    <property type="entry name" value="HAD-like"/>
    <property type="match status" value="1"/>
</dbReference>
<comment type="cofactor">
    <cofactor evidence="4">
        <name>Mg(2+)</name>
        <dbReference type="ChEBI" id="CHEBI:18420"/>
    </cofactor>
    <text evidence="4">Binds 1 Mg(2+) ion per subunit.</text>
</comment>
<dbReference type="SFLD" id="SFLDF00044">
    <property type="entry name" value="enolase-phosphatase"/>
    <property type="match status" value="1"/>
</dbReference>
<evidence type="ECO:0000256" key="2">
    <source>
        <dbReference type="ARBA" id="ARBA00022801"/>
    </source>
</evidence>
<evidence type="ECO:0000256" key="3">
    <source>
        <dbReference type="ARBA" id="ARBA00023167"/>
    </source>
</evidence>
<dbReference type="EC" id="3.1.3.77" evidence="4"/>
<protein>
    <recommendedName>
        <fullName evidence="4">Enolase-phosphatase E1</fullName>
        <ecNumber evidence="4">3.1.3.77</ecNumber>
    </recommendedName>
    <alternativeName>
        <fullName evidence="4">2,3-diketo-5-methylthio-1-phosphopentane phosphatase</fullName>
    </alternativeName>
</protein>
<proteinExistence type="inferred from homology"/>
<dbReference type="GO" id="GO:0043874">
    <property type="term" value="F:acireductone synthase activity"/>
    <property type="evidence" value="ECO:0007669"/>
    <property type="project" value="UniProtKB-EC"/>
</dbReference>
<dbReference type="InterPro" id="IPR023943">
    <property type="entry name" value="Enolase-ppase_E1"/>
</dbReference>
<keyword evidence="6" id="KW-1185">Reference proteome</keyword>
<reference evidence="5 6" key="1">
    <citation type="submission" date="2023-02" db="EMBL/GenBank/DDBJ databases">
        <title>Evolution of Hrp T3SS in non-pathogenic Pseudomonas fluorescens.</title>
        <authorList>
            <person name="Liao K."/>
            <person name="Wei H."/>
            <person name="Gu Y."/>
        </authorList>
    </citation>
    <scope>NUCLEOTIDE SEQUENCE [LARGE SCALE GENOMIC DNA]</scope>
    <source>
        <strain evidence="5 6">FP607</strain>
    </source>
</reference>
<organism evidence="5 6">
    <name type="scientific">Pseudomonas wuhanensis</name>
    <dbReference type="NCBI Taxonomy" id="2954098"/>
    <lineage>
        <taxon>Bacteria</taxon>
        <taxon>Pseudomonadati</taxon>
        <taxon>Pseudomonadota</taxon>
        <taxon>Gammaproteobacteria</taxon>
        <taxon>Pseudomonadales</taxon>
        <taxon>Pseudomonadaceae</taxon>
        <taxon>Pseudomonas</taxon>
    </lineage>
</organism>
<keyword evidence="3 4" id="KW-0486">Methionine biosynthesis</keyword>
<evidence type="ECO:0000313" key="6">
    <source>
        <dbReference type="Proteomes" id="UP001230768"/>
    </source>
</evidence>
<dbReference type="NCBIfam" id="TIGR01691">
    <property type="entry name" value="enolase-ppase"/>
    <property type="match status" value="1"/>
</dbReference>
<dbReference type="InterPro" id="IPR023214">
    <property type="entry name" value="HAD_sf"/>
</dbReference>
<dbReference type="PANTHER" id="PTHR20371">
    <property type="entry name" value="ENOLASE-PHOSPHATASE E1"/>
    <property type="match status" value="1"/>
</dbReference>
<comment type="subunit">
    <text evidence="4">Monomer.</text>
</comment>
<dbReference type="SFLD" id="SFLDG01129">
    <property type="entry name" value="C1.5:_HAD__Beta-PGM__Phosphata"/>
    <property type="match status" value="1"/>
</dbReference>
<dbReference type="Gene3D" id="1.10.720.60">
    <property type="match status" value="1"/>
</dbReference>
<keyword evidence="4" id="KW-0460">Magnesium</keyword>